<sequence>MKSQNNIFSCLDKQLAIALNQLKLLYDNRNHDRCKTLSGRYIKICENYINLDNIDSESKNYLRVISLFFRGFIDYIDLMKIMNSIDIHSDIEHKKIENMWDILCDIKINIPYIKIIKHPLVKFIIEETSEINKWFLDYFGPGLYFSTVILCDYKCNICNNNIDDCEHRPGTIYNGTICQKVGYNIKDILSVDIVENPADPKCRIWPWNINDDGTYSARIMTLNSN</sequence>
<evidence type="ECO:0000313" key="1">
    <source>
        <dbReference type="EMBL" id="RDE72110.1"/>
    </source>
</evidence>
<proteinExistence type="predicted"/>
<reference evidence="1 2" key="1">
    <citation type="submission" date="2018-05" db="EMBL/GenBank/DDBJ databases">
        <title>Draft Genome Sequences for a Diverse set of 7 Haemophilus Species.</title>
        <authorList>
            <person name="Nichols M."/>
            <person name="Topaz N."/>
            <person name="Wang X."/>
            <person name="Wang X."/>
            <person name="Boxrud D."/>
        </authorList>
    </citation>
    <scope>NUCLEOTIDE SEQUENCE [LARGE SCALE GENOMIC DNA]</scope>
    <source>
        <strain evidence="1 2">C2001002503</strain>
    </source>
</reference>
<name>A0A8B2U2H8_9PAST</name>
<protein>
    <submittedName>
        <fullName evidence="1">Uncharacterized protein</fullName>
    </submittedName>
</protein>
<comment type="caution">
    <text evidence="1">The sequence shown here is derived from an EMBL/GenBank/DDBJ whole genome shotgun (WGS) entry which is preliminary data.</text>
</comment>
<organism evidence="1 2">
    <name type="scientific">Aggregatibacter segnis</name>
    <dbReference type="NCBI Taxonomy" id="739"/>
    <lineage>
        <taxon>Bacteria</taxon>
        <taxon>Pseudomonadati</taxon>
        <taxon>Pseudomonadota</taxon>
        <taxon>Gammaproteobacteria</taxon>
        <taxon>Pasteurellales</taxon>
        <taxon>Pasteurellaceae</taxon>
        <taxon>Aggregatibacter</taxon>
    </lineage>
</organism>
<dbReference type="AlphaFoldDB" id="A0A8B2U2H8"/>
<gene>
    <name evidence="1" type="ORF">DPV83_00385</name>
</gene>
<accession>A0A8B2U2H8</accession>
<dbReference type="RefSeq" id="WP_111294166.1">
    <property type="nucleotide sequence ID" value="NZ_QEPM01000001.1"/>
</dbReference>
<dbReference type="EMBL" id="QEPM01000001">
    <property type="protein sequence ID" value="RDE72110.1"/>
    <property type="molecule type" value="Genomic_DNA"/>
</dbReference>
<evidence type="ECO:0000313" key="2">
    <source>
        <dbReference type="Proteomes" id="UP000253998"/>
    </source>
</evidence>
<dbReference type="Proteomes" id="UP000253998">
    <property type="component" value="Unassembled WGS sequence"/>
</dbReference>